<protein>
    <submittedName>
        <fullName evidence="2">Uncharacterized protein</fullName>
    </submittedName>
</protein>
<feature type="compositionally biased region" description="Polar residues" evidence="1">
    <location>
        <begin position="390"/>
        <end position="403"/>
    </location>
</feature>
<dbReference type="Proteomes" id="UP000299102">
    <property type="component" value="Unassembled WGS sequence"/>
</dbReference>
<feature type="region of interest" description="Disordered" evidence="1">
    <location>
        <begin position="330"/>
        <end position="351"/>
    </location>
</feature>
<organism evidence="2 3">
    <name type="scientific">Eumeta variegata</name>
    <name type="common">Bagworm moth</name>
    <name type="synonym">Eumeta japonica</name>
    <dbReference type="NCBI Taxonomy" id="151549"/>
    <lineage>
        <taxon>Eukaryota</taxon>
        <taxon>Metazoa</taxon>
        <taxon>Ecdysozoa</taxon>
        <taxon>Arthropoda</taxon>
        <taxon>Hexapoda</taxon>
        <taxon>Insecta</taxon>
        <taxon>Pterygota</taxon>
        <taxon>Neoptera</taxon>
        <taxon>Endopterygota</taxon>
        <taxon>Lepidoptera</taxon>
        <taxon>Glossata</taxon>
        <taxon>Ditrysia</taxon>
        <taxon>Tineoidea</taxon>
        <taxon>Psychidae</taxon>
        <taxon>Oiketicinae</taxon>
        <taxon>Eumeta</taxon>
    </lineage>
</organism>
<name>A0A4C1ZU42_EUMVA</name>
<reference evidence="2 3" key="1">
    <citation type="journal article" date="2019" name="Commun. Biol.">
        <title>The bagworm genome reveals a unique fibroin gene that provides high tensile strength.</title>
        <authorList>
            <person name="Kono N."/>
            <person name="Nakamura H."/>
            <person name="Ohtoshi R."/>
            <person name="Tomita M."/>
            <person name="Numata K."/>
            <person name="Arakawa K."/>
        </authorList>
    </citation>
    <scope>NUCLEOTIDE SEQUENCE [LARGE SCALE GENOMIC DNA]</scope>
</reference>
<gene>
    <name evidence="2" type="ORF">EVAR_40846_1</name>
</gene>
<feature type="region of interest" description="Disordered" evidence="1">
    <location>
        <begin position="388"/>
        <end position="434"/>
    </location>
</feature>
<accession>A0A4C1ZU42</accession>
<proteinExistence type="predicted"/>
<evidence type="ECO:0000313" key="3">
    <source>
        <dbReference type="Proteomes" id="UP000299102"/>
    </source>
</evidence>
<sequence>MRRRCSTLGRFDRIPGPELNLAGVVSCARAQKQFPTPYELPRESSAARVRPAPAPAPPRPAARGFYGQTCRRLRRDVSCLVRDGRHTMGPQFDYCLRATNNPSYFALPDKDVEDGPSREAIETNEPAACARAAAGRRPVAGAPRPPARGAGSSARCCARCRRGRRTRAPARVSCAVSRGPATARPPTCTTPPPRPASVYGYRHTNGLTCGYVCGDHTDGLDYAYVRKNVQQWTRTEKVYTYSMACSTQKSATRVLRIASRCRRALKKGKTNSSTRTADGTQDREEVFYTLPLLARRRHSVGGYLAAGTGACSGEHGTRVEVTTVPSEVPRMPAPRIQHRPEEDGRRRRPRNLNFKRHIVDVNSDSTVGFSPCRGLDFDAGLVIDLGPPSGINQSTHPTSSSSDALEDEARYEGPAATVLSPNVAPGPPPYDPYR</sequence>
<dbReference type="AlphaFoldDB" id="A0A4C1ZU42"/>
<comment type="caution">
    <text evidence="2">The sequence shown here is derived from an EMBL/GenBank/DDBJ whole genome shotgun (WGS) entry which is preliminary data.</text>
</comment>
<feature type="compositionally biased region" description="Pro residues" evidence="1">
    <location>
        <begin position="424"/>
        <end position="434"/>
    </location>
</feature>
<dbReference type="EMBL" id="BGZK01002129">
    <property type="protein sequence ID" value="GBP90962.1"/>
    <property type="molecule type" value="Genomic_DNA"/>
</dbReference>
<keyword evidence="3" id="KW-1185">Reference proteome</keyword>
<evidence type="ECO:0000313" key="2">
    <source>
        <dbReference type="EMBL" id="GBP90962.1"/>
    </source>
</evidence>
<feature type="region of interest" description="Disordered" evidence="1">
    <location>
        <begin position="38"/>
        <end position="63"/>
    </location>
</feature>
<dbReference type="OrthoDB" id="7390915at2759"/>
<evidence type="ECO:0000256" key="1">
    <source>
        <dbReference type="SAM" id="MobiDB-lite"/>
    </source>
</evidence>